<evidence type="ECO:0000313" key="3">
    <source>
        <dbReference type="EMBL" id="CAH0720787.1"/>
    </source>
</evidence>
<feature type="region of interest" description="Disordered" evidence="1">
    <location>
        <begin position="227"/>
        <end position="260"/>
    </location>
</feature>
<dbReference type="AlphaFoldDB" id="A0A8J9UIV3"/>
<feature type="region of interest" description="Disordered" evidence="1">
    <location>
        <begin position="320"/>
        <end position="340"/>
    </location>
</feature>
<dbReference type="InterPro" id="IPR024810">
    <property type="entry name" value="MAB21L/cGLR"/>
</dbReference>
<feature type="region of interest" description="Disordered" evidence="1">
    <location>
        <begin position="361"/>
        <end position="396"/>
    </location>
</feature>
<proteinExistence type="predicted"/>
<feature type="region of interest" description="Disordered" evidence="1">
    <location>
        <begin position="1"/>
        <end position="71"/>
    </location>
</feature>
<dbReference type="EMBL" id="OV170222">
    <property type="protein sequence ID" value="CAH0720787.1"/>
    <property type="molecule type" value="Genomic_DNA"/>
</dbReference>
<dbReference type="SMART" id="SM01265">
    <property type="entry name" value="Mab-21"/>
    <property type="match status" value="1"/>
</dbReference>
<sequence length="981" mass="114017">MGNSSSKKMEREPDKFFERERWKQQKIEEKKKKNANQLNKRTAAKEPPLALSASLSPPLPGPGPTPTPAQVRSYDDEALDRMRYQLNNDSDAFLLNNILLSVQFFENYEREVHHIKNNPITKRQHLMDQAMVQRHKHVFFADRIQECVQEHIVYQRQRDKLEPLVAPRLFIIYDNVEASEPGDTSDYSAVLDAPFYKLRIEDSKEPGYVKLKKLEILESTLCKETESNMMPQINSDDSIYTDSEKESNDSDDFSNSTKDENMLKKLKTKLDNLKNYENNADNKKVALADMNMKLSDDNLYAAGTSSTVVNQEIVFNNEENRETYEQSAKPRKSILKNVKRRLSGPTKDILSKSQISDIRYMSSDNITAEDTETSGYRSNASSRQTESSETESDYGYATITNSTTPKKIELSIQSNYVSTSGVLPDESWVSVNVKAVDWSDDEEDDTSSKVSLTRNLYETHQYLSSITFMNDFVDNFILNLGSGLGFSQEAVKNALTQGASVYCNSSKNSISRSYEIFPALIAAWPNAANQWIIRERKIIQNPRTNFTYQWPTKYMVRKAIGFGCLLVPIGFRPKRGVNTDQNIQWRVIFPAAERYLESCLAHSHMRCYLFALTLQKTFMENETSKIGIDASHIKNHLFWQCEDNYARWPEDRLGESLRLFIRSFYVHFGKSRFPNYFMENCNEFKSIPKPLLLKLQRKLADILETPVTHLLHAIDKIKYTKKDFYPAFNAYRLYEILTCKTPLRLLNPHLPIVIPNYTQSSDSDDEHTNNIWDKTKAHDKHYQWKKERQRQMKERRRVNITTKKLKTNPKEEKEICKNVVLPTKMEMERRRLVLEFFIPHFIAMARSSEKFDALRQAIIYLEQAQRLSYLLREEPGGDIAAREYLDVIRDKLADCQRKIVNQGGYKLPLREKSFLDKNSPHANFIRKQRPRYEHIMNQDSPTDTSNIAPLIFADVHVEHISNQETKKFLDIHDNNIEESKL</sequence>
<feature type="compositionally biased region" description="Basic and acidic residues" evidence="1">
    <location>
        <begin position="7"/>
        <end position="31"/>
    </location>
</feature>
<accession>A0A8J9UIV3</accession>
<evidence type="ECO:0000313" key="4">
    <source>
        <dbReference type="Proteomes" id="UP000838878"/>
    </source>
</evidence>
<feature type="compositionally biased region" description="Low complexity" evidence="1">
    <location>
        <begin position="47"/>
        <end position="56"/>
    </location>
</feature>
<dbReference type="OrthoDB" id="6112914at2759"/>
<keyword evidence="4" id="KW-1185">Reference proteome</keyword>
<feature type="compositionally biased region" description="Pro residues" evidence="1">
    <location>
        <begin position="57"/>
        <end position="67"/>
    </location>
</feature>
<protein>
    <recommendedName>
        <fullName evidence="2">Mab-21-like HhH/H2TH-like domain-containing protein</fullName>
    </recommendedName>
</protein>
<gene>
    <name evidence="3" type="ORF">BINO364_LOCUS6973</name>
</gene>
<feature type="non-terminal residue" evidence="3">
    <location>
        <position position="981"/>
    </location>
</feature>
<evidence type="ECO:0000256" key="1">
    <source>
        <dbReference type="SAM" id="MobiDB-lite"/>
    </source>
</evidence>
<feature type="compositionally biased region" description="Basic residues" evidence="1">
    <location>
        <begin position="329"/>
        <end position="340"/>
    </location>
</feature>
<feature type="domain" description="Mab-21-like HhH/H2TH-like" evidence="2">
    <location>
        <begin position="616"/>
        <end position="698"/>
    </location>
</feature>
<dbReference type="Gene3D" id="1.10.1410.40">
    <property type="match status" value="1"/>
</dbReference>
<dbReference type="PANTHER" id="PTHR10656">
    <property type="entry name" value="CELL FATE DETERMINING PROTEIN MAB21-RELATED"/>
    <property type="match status" value="1"/>
</dbReference>
<organism evidence="3 4">
    <name type="scientific">Brenthis ino</name>
    <name type="common">lesser marbled fritillary</name>
    <dbReference type="NCBI Taxonomy" id="405034"/>
    <lineage>
        <taxon>Eukaryota</taxon>
        <taxon>Metazoa</taxon>
        <taxon>Ecdysozoa</taxon>
        <taxon>Arthropoda</taxon>
        <taxon>Hexapoda</taxon>
        <taxon>Insecta</taxon>
        <taxon>Pterygota</taxon>
        <taxon>Neoptera</taxon>
        <taxon>Endopterygota</taxon>
        <taxon>Lepidoptera</taxon>
        <taxon>Glossata</taxon>
        <taxon>Ditrysia</taxon>
        <taxon>Papilionoidea</taxon>
        <taxon>Nymphalidae</taxon>
        <taxon>Heliconiinae</taxon>
        <taxon>Argynnini</taxon>
        <taxon>Brenthis</taxon>
    </lineage>
</organism>
<dbReference type="InterPro" id="IPR046906">
    <property type="entry name" value="Mab-21_HhH/H2TH-like"/>
</dbReference>
<evidence type="ECO:0000259" key="2">
    <source>
        <dbReference type="Pfam" id="PF20266"/>
    </source>
</evidence>
<feature type="compositionally biased region" description="Polar residues" evidence="1">
    <location>
        <begin position="227"/>
        <end position="241"/>
    </location>
</feature>
<dbReference type="PANTHER" id="PTHR10656:SF69">
    <property type="entry name" value="MAB-21-LIKE HHH_H2TH-LIKE DOMAIN-CONTAINING PROTEIN"/>
    <property type="match status" value="1"/>
</dbReference>
<name>A0A8J9UIV3_9NEOP</name>
<dbReference type="Pfam" id="PF20266">
    <property type="entry name" value="Mab-21_C"/>
    <property type="match status" value="1"/>
</dbReference>
<dbReference type="Proteomes" id="UP000838878">
    <property type="component" value="Chromosome 2"/>
</dbReference>
<feature type="compositionally biased region" description="Polar residues" evidence="1">
    <location>
        <begin position="373"/>
        <end position="384"/>
    </location>
</feature>
<reference evidence="3" key="1">
    <citation type="submission" date="2021-12" db="EMBL/GenBank/DDBJ databases">
        <authorList>
            <person name="Martin H S."/>
        </authorList>
    </citation>
    <scope>NUCLEOTIDE SEQUENCE</scope>
</reference>